<name>I4B0C7_TURPD</name>
<dbReference type="InterPro" id="IPR027434">
    <property type="entry name" value="Homing_endonucl"/>
</dbReference>
<dbReference type="GO" id="GO:0004519">
    <property type="term" value="F:endonuclease activity"/>
    <property type="evidence" value="ECO:0007669"/>
    <property type="project" value="InterPro"/>
</dbReference>
<dbReference type="InterPro" id="IPR006142">
    <property type="entry name" value="INTEIN"/>
</dbReference>
<dbReference type="SUPFAM" id="SSF55608">
    <property type="entry name" value="Homing endonucleases"/>
    <property type="match status" value="1"/>
</dbReference>
<feature type="domain" description="DOD-type homing endonuclease" evidence="1">
    <location>
        <begin position="33"/>
        <end position="163"/>
    </location>
</feature>
<dbReference type="STRING" id="869212.Turpa_0071"/>
<evidence type="ECO:0000259" key="1">
    <source>
        <dbReference type="PROSITE" id="PS50819"/>
    </source>
</evidence>
<dbReference type="OrthoDB" id="961985at2"/>
<organism evidence="2 3">
    <name type="scientific">Turneriella parva (strain ATCC BAA-1111 / DSM 21527 / NCTC 11395 / H)</name>
    <name type="common">Leptospira parva</name>
    <dbReference type="NCBI Taxonomy" id="869212"/>
    <lineage>
        <taxon>Bacteria</taxon>
        <taxon>Pseudomonadati</taxon>
        <taxon>Spirochaetota</taxon>
        <taxon>Spirochaetia</taxon>
        <taxon>Leptospirales</taxon>
        <taxon>Leptospiraceae</taxon>
        <taxon>Turneriella</taxon>
    </lineage>
</organism>
<reference evidence="2 3" key="1">
    <citation type="submission" date="2012-06" db="EMBL/GenBank/DDBJ databases">
        <title>The complete chromosome of genome of Turneriella parva DSM 21527.</title>
        <authorList>
            <consortium name="US DOE Joint Genome Institute (JGI-PGF)"/>
            <person name="Lucas S."/>
            <person name="Han J."/>
            <person name="Lapidus A."/>
            <person name="Bruce D."/>
            <person name="Goodwin L."/>
            <person name="Pitluck S."/>
            <person name="Peters L."/>
            <person name="Kyrpides N."/>
            <person name="Mavromatis K."/>
            <person name="Ivanova N."/>
            <person name="Mikhailova N."/>
            <person name="Chertkov O."/>
            <person name="Detter J.C."/>
            <person name="Tapia R."/>
            <person name="Han C."/>
            <person name="Land M."/>
            <person name="Hauser L."/>
            <person name="Markowitz V."/>
            <person name="Cheng J.-F."/>
            <person name="Hugenholtz P."/>
            <person name="Woyke T."/>
            <person name="Wu D."/>
            <person name="Gronow S."/>
            <person name="Wellnitz S."/>
            <person name="Brambilla E."/>
            <person name="Klenk H.-P."/>
            <person name="Eisen J.A."/>
        </authorList>
    </citation>
    <scope>NUCLEOTIDE SEQUENCE [LARGE SCALE GENOMIC DNA]</scope>
    <source>
        <strain evidence="3">ATCC BAA-1111 / DSM 21527 / NCTC 11395 / H</strain>
    </source>
</reference>
<accession>I4B0C7</accession>
<gene>
    <name evidence="2" type="ordered locus">Turpa_0071</name>
</gene>
<dbReference type="EMBL" id="CP002959">
    <property type="protein sequence ID" value="AFM10734.1"/>
    <property type="molecule type" value="Genomic_DNA"/>
</dbReference>
<dbReference type="AlphaFoldDB" id="I4B0C7"/>
<dbReference type="HOGENOM" id="CLU_1088433_0_0_12"/>
<dbReference type="KEGG" id="tpx:Turpa_0071"/>
<dbReference type="Proteomes" id="UP000006048">
    <property type="component" value="Chromosome"/>
</dbReference>
<keyword evidence="3" id="KW-1185">Reference proteome</keyword>
<evidence type="ECO:0000313" key="2">
    <source>
        <dbReference type="EMBL" id="AFM10734.1"/>
    </source>
</evidence>
<evidence type="ECO:0000313" key="3">
    <source>
        <dbReference type="Proteomes" id="UP000006048"/>
    </source>
</evidence>
<dbReference type="Gene3D" id="3.10.28.10">
    <property type="entry name" value="Homing endonucleases"/>
    <property type="match status" value="1"/>
</dbReference>
<dbReference type="InterPro" id="IPR004860">
    <property type="entry name" value="LAGLIDADG_dom"/>
</dbReference>
<dbReference type="GO" id="GO:0016539">
    <property type="term" value="P:intein-mediated protein splicing"/>
    <property type="evidence" value="ECO:0007669"/>
    <property type="project" value="InterPro"/>
</dbReference>
<proteinExistence type="predicted"/>
<dbReference type="PROSITE" id="PS50819">
    <property type="entry name" value="INTEIN_ENDONUCLEASE"/>
    <property type="match status" value="1"/>
</dbReference>
<dbReference type="PRINTS" id="PR00379">
    <property type="entry name" value="INTEIN"/>
</dbReference>
<protein>
    <recommendedName>
        <fullName evidence="1">DOD-type homing endonuclease domain-containing protein</fullName>
    </recommendedName>
</protein>
<sequence>MDKSNHNPARPRHGRTYNEEYFAVITTEEQAFWLGMFYGDGFLSPSKKTVGISLAEQDRHHLCKLAITVGDKPASIRTYEPKEGNWQVQRTVRILFGRKRFYETFVALGYGNRKADYADFPSIPDHLLRHFIRGMFDADGYVTHSLSRGKYKSIVRFRFSISVANESFAQRLRDTLQAATGEYIGISRDKTIWAVRATNQKALVALHHYLYEGATVFLERKRKKFDEAILCSANCAAQPAA</sequence>
<dbReference type="RefSeq" id="WP_014801255.1">
    <property type="nucleotide sequence ID" value="NC_018020.1"/>
</dbReference>
<dbReference type="InterPro" id="IPR004042">
    <property type="entry name" value="Intein_endonuc_central"/>
</dbReference>
<dbReference type="Pfam" id="PF14528">
    <property type="entry name" value="LAGLIDADG_3"/>
    <property type="match status" value="1"/>
</dbReference>